<dbReference type="STRING" id="1618550.UT39_C0001G0042"/>
<accession>A0A0G0RE97</accession>
<comment type="caution">
    <text evidence="1">The sequence shown here is derived from an EMBL/GenBank/DDBJ whole genome shotgun (WGS) entry which is preliminary data.</text>
</comment>
<name>A0A0G0RE97_9BACT</name>
<gene>
    <name evidence="1" type="ORF">UT39_C0001G0042</name>
</gene>
<evidence type="ECO:0000313" key="2">
    <source>
        <dbReference type="Proteomes" id="UP000034246"/>
    </source>
</evidence>
<evidence type="ECO:0000313" key="1">
    <source>
        <dbReference type="EMBL" id="KKR11987.1"/>
    </source>
</evidence>
<proteinExistence type="predicted"/>
<sequence>MFEYLETPQDRFILNPTNLDQEILQSGLNRKDIESLKKYSAGIFSIEQFSDLNKQKMGKAPKFDDKYLGYSLGITNDKDLYKLIGNTVLMTSSPP</sequence>
<protein>
    <submittedName>
        <fullName evidence="1">Uncharacterized protein</fullName>
    </submittedName>
</protein>
<dbReference type="EMBL" id="LBWP01000001">
    <property type="protein sequence ID" value="KKR11987.1"/>
    <property type="molecule type" value="Genomic_DNA"/>
</dbReference>
<dbReference type="Proteomes" id="UP000034246">
    <property type="component" value="Unassembled WGS sequence"/>
</dbReference>
<organism evidence="1 2">
    <name type="scientific">Candidatus Woesebacteria bacterium GW2011_GWA1_39_21</name>
    <dbReference type="NCBI Taxonomy" id="1618550"/>
    <lineage>
        <taxon>Bacteria</taxon>
        <taxon>Candidatus Woeseibacteriota</taxon>
    </lineage>
</organism>
<reference evidence="1 2" key="1">
    <citation type="journal article" date="2015" name="Nature">
        <title>rRNA introns, odd ribosomes, and small enigmatic genomes across a large radiation of phyla.</title>
        <authorList>
            <person name="Brown C.T."/>
            <person name="Hug L.A."/>
            <person name="Thomas B.C."/>
            <person name="Sharon I."/>
            <person name="Castelle C.J."/>
            <person name="Singh A."/>
            <person name="Wilkins M.J."/>
            <person name="Williams K.H."/>
            <person name="Banfield J.F."/>
        </authorList>
    </citation>
    <scope>NUCLEOTIDE SEQUENCE [LARGE SCALE GENOMIC DNA]</scope>
</reference>
<dbReference type="AlphaFoldDB" id="A0A0G0RE97"/>